<dbReference type="EMBL" id="BMAW01006394">
    <property type="protein sequence ID" value="GFS98648.1"/>
    <property type="molecule type" value="Genomic_DNA"/>
</dbReference>
<evidence type="ECO:0000313" key="2">
    <source>
        <dbReference type="Proteomes" id="UP000887013"/>
    </source>
</evidence>
<reference evidence="1" key="1">
    <citation type="submission" date="2020-08" db="EMBL/GenBank/DDBJ databases">
        <title>Multicomponent nature underlies the extraordinary mechanical properties of spider dragline silk.</title>
        <authorList>
            <person name="Kono N."/>
            <person name="Nakamura H."/>
            <person name="Mori M."/>
            <person name="Yoshida Y."/>
            <person name="Ohtoshi R."/>
            <person name="Malay A.D."/>
            <person name="Moran D.A.P."/>
            <person name="Tomita M."/>
            <person name="Numata K."/>
            <person name="Arakawa K."/>
        </authorList>
    </citation>
    <scope>NUCLEOTIDE SEQUENCE</scope>
</reference>
<evidence type="ECO:0000313" key="1">
    <source>
        <dbReference type="EMBL" id="GFS98648.1"/>
    </source>
</evidence>
<dbReference type="AlphaFoldDB" id="A0A8X6N7S1"/>
<gene>
    <name evidence="1" type="ORF">NPIL_609561</name>
</gene>
<proteinExistence type="predicted"/>
<organism evidence="1 2">
    <name type="scientific">Nephila pilipes</name>
    <name type="common">Giant wood spider</name>
    <name type="synonym">Nephila maculata</name>
    <dbReference type="NCBI Taxonomy" id="299642"/>
    <lineage>
        <taxon>Eukaryota</taxon>
        <taxon>Metazoa</taxon>
        <taxon>Ecdysozoa</taxon>
        <taxon>Arthropoda</taxon>
        <taxon>Chelicerata</taxon>
        <taxon>Arachnida</taxon>
        <taxon>Araneae</taxon>
        <taxon>Araneomorphae</taxon>
        <taxon>Entelegynae</taxon>
        <taxon>Araneoidea</taxon>
        <taxon>Nephilidae</taxon>
        <taxon>Nephila</taxon>
    </lineage>
</organism>
<name>A0A8X6N7S1_NEPPI</name>
<comment type="caution">
    <text evidence="1">The sequence shown here is derived from an EMBL/GenBank/DDBJ whole genome shotgun (WGS) entry which is preliminary data.</text>
</comment>
<dbReference type="Proteomes" id="UP000887013">
    <property type="component" value="Unassembled WGS sequence"/>
</dbReference>
<protein>
    <submittedName>
        <fullName evidence="1">Uncharacterized protein</fullName>
    </submittedName>
</protein>
<sequence length="52" mass="6140">VTNRSLDQRTGVRRSAEDLSSDINLVLRSFYNPNMNDSFNVEFEFRTLETQR</sequence>
<feature type="non-terminal residue" evidence="1">
    <location>
        <position position="1"/>
    </location>
</feature>
<accession>A0A8X6N7S1</accession>
<keyword evidence="2" id="KW-1185">Reference proteome</keyword>